<evidence type="ECO:0000256" key="1">
    <source>
        <dbReference type="ARBA" id="ARBA00023002"/>
    </source>
</evidence>
<keyword evidence="3" id="KW-1185">Reference proteome</keyword>
<dbReference type="GO" id="GO:0016491">
    <property type="term" value="F:oxidoreductase activity"/>
    <property type="evidence" value="ECO:0007669"/>
    <property type="project" value="UniProtKB-KW"/>
</dbReference>
<gene>
    <name evidence="2" type="ORF">FHS44_006001</name>
</gene>
<evidence type="ECO:0000313" key="2">
    <source>
        <dbReference type="EMBL" id="MBB4918865.1"/>
    </source>
</evidence>
<dbReference type="AlphaFoldDB" id="A0A7W7QSB9"/>
<dbReference type="Gene3D" id="3.40.50.720">
    <property type="entry name" value="NAD(P)-binding Rossmann-like Domain"/>
    <property type="match status" value="1"/>
</dbReference>
<dbReference type="SUPFAM" id="SSF51735">
    <property type="entry name" value="NAD(P)-binding Rossmann-fold domains"/>
    <property type="match status" value="1"/>
</dbReference>
<comment type="caution">
    <text evidence="2">The sequence shown here is derived from an EMBL/GenBank/DDBJ whole genome shotgun (WGS) entry which is preliminary data.</text>
</comment>
<dbReference type="EMBL" id="JACHJP010000008">
    <property type="protein sequence ID" value="MBB4918865.1"/>
    <property type="molecule type" value="Genomic_DNA"/>
</dbReference>
<protein>
    <submittedName>
        <fullName evidence="2">NAD(P)-dependent dehydrogenase (Short-subunit alcohol dehydrogenase family)</fullName>
    </submittedName>
</protein>
<organism evidence="2 3">
    <name type="scientific">Streptosporangium saharense</name>
    <dbReference type="NCBI Taxonomy" id="1706840"/>
    <lineage>
        <taxon>Bacteria</taxon>
        <taxon>Bacillati</taxon>
        <taxon>Actinomycetota</taxon>
        <taxon>Actinomycetes</taxon>
        <taxon>Streptosporangiales</taxon>
        <taxon>Streptosporangiaceae</taxon>
        <taxon>Streptosporangium</taxon>
    </lineage>
</organism>
<dbReference type="Pfam" id="PF13561">
    <property type="entry name" value="adh_short_C2"/>
    <property type="match status" value="1"/>
</dbReference>
<dbReference type="PRINTS" id="PR00081">
    <property type="entry name" value="GDHRDH"/>
</dbReference>
<dbReference type="NCBIfam" id="NF005909">
    <property type="entry name" value="PRK07890.1"/>
    <property type="match status" value="1"/>
</dbReference>
<dbReference type="PANTHER" id="PTHR43975:SF2">
    <property type="entry name" value="EG:BACR7A4.14 PROTEIN-RELATED"/>
    <property type="match status" value="1"/>
</dbReference>
<dbReference type="InterPro" id="IPR002347">
    <property type="entry name" value="SDR_fam"/>
</dbReference>
<dbReference type="InterPro" id="IPR036291">
    <property type="entry name" value="NAD(P)-bd_dom_sf"/>
</dbReference>
<dbReference type="RefSeq" id="WP_312863856.1">
    <property type="nucleotide sequence ID" value="NZ_JACHJP010000008.1"/>
</dbReference>
<reference evidence="2 3" key="1">
    <citation type="submission" date="2020-08" db="EMBL/GenBank/DDBJ databases">
        <title>Genomic Encyclopedia of Type Strains, Phase III (KMG-III): the genomes of soil and plant-associated and newly described type strains.</title>
        <authorList>
            <person name="Whitman W."/>
        </authorList>
    </citation>
    <scope>NUCLEOTIDE SEQUENCE [LARGE SCALE GENOMIC DNA]</scope>
    <source>
        <strain evidence="2 3">CECT 8840</strain>
    </source>
</reference>
<dbReference type="PANTHER" id="PTHR43975">
    <property type="entry name" value="ZGC:101858"/>
    <property type="match status" value="1"/>
</dbReference>
<evidence type="ECO:0000313" key="3">
    <source>
        <dbReference type="Proteomes" id="UP000552644"/>
    </source>
</evidence>
<sequence length="262" mass="27944">MNVPELLPGKVVLVAGVGPGLGRELAVRCARAGADLVLAARTASRLEEVADEVKQLGRRALAVPTDLTDEEETASLVRAAVETYGRVDTLIHNAFAAPQHLTMVEVGLDEVREGFEINVYAALRLARLLAPTLVESRGSIVMINSSVLRHSIERCGSYKMAKAGLLALAQMLSTELGPQGVRVNTVAPGPILIDTVKAFVEEIAAARGVPAQTVYDEMTSSIDRRRLQDPDEVADAVIFLASDLARAITGHCLDVNGGEYHS</sequence>
<proteinExistence type="predicted"/>
<dbReference type="FunFam" id="3.40.50.720:FF:000084">
    <property type="entry name" value="Short-chain dehydrogenase reductase"/>
    <property type="match status" value="1"/>
</dbReference>
<keyword evidence="1" id="KW-0560">Oxidoreductase</keyword>
<name>A0A7W7QSB9_9ACTN</name>
<dbReference type="Proteomes" id="UP000552644">
    <property type="component" value="Unassembled WGS sequence"/>
</dbReference>
<accession>A0A7W7QSB9</accession>